<evidence type="ECO:0000256" key="1">
    <source>
        <dbReference type="SAM" id="MobiDB-lite"/>
    </source>
</evidence>
<accession>A0AAV3PKY2</accession>
<proteinExistence type="predicted"/>
<dbReference type="Proteomes" id="UP001454036">
    <property type="component" value="Unassembled WGS sequence"/>
</dbReference>
<dbReference type="AlphaFoldDB" id="A0AAV3PKY2"/>
<sequence>MKGKPLPRFSSQLVVRKSLISGMDPIPVFPPKRSSTSEVSTSASKRAKLEALNAITAPSSSPNTHQTEVPLSSVRSSKAIIPLLAKTGTGSTKSKRKSVSLCEESSLDCYTSRYMKAPYALPNGLSIEEAAQVSLKERDKELNSAKDALSNEQLKYQKLQEEKQTTEHEHVKRYSTLELEMDKLKSDHSSLAKDMEDSRSARVEATKRDESVEARALKAEERLKQVESEVEKRVAAYTKTAEFDIILGKESAATVINVVDKFQGECPQLLGLFNRFKGDWPEYFEGMSMDVPGETIEVADESAEREVPIVRGLLKGRFPMLAMKQ</sequence>
<evidence type="ECO:0000313" key="2">
    <source>
        <dbReference type="EMBL" id="GAA0152369.1"/>
    </source>
</evidence>
<evidence type="ECO:0000313" key="3">
    <source>
        <dbReference type="Proteomes" id="UP001454036"/>
    </source>
</evidence>
<protein>
    <submittedName>
        <fullName evidence="2">Uncharacterized protein</fullName>
    </submittedName>
</protein>
<name>A0AAV3PKY2_LITER</name>
<reference evidence="2 3" key="1">
    <citation type="submission" date="2024-01" db="EMBL/GenBank/DDBJ databases">
        <title>The complete chloroplast genome sequence of Lithospermum erythrorhizon: insights into the phylogenetic relationship among Boraginaceae species and the maternal lineages of purple gromwells.</title>
        <authorList>
            <person name="Okada T."/>
            <person name="Watanabe K."/>
        </authorList>
    </citation>
    <scope>NUCLEOTIDE SEQUENCE [LARGE SCALE GENOMIC DNA]</scope>
</reference>
<gene>
    <name evidence="2" type="ORF">LIER_10871</name>
</gene>
<keyword evidence="3" id="KW-1185">Reference proteome</keyword>
<dbReference type="EMBL" id="BAABME010001970">
    <property type="protein sequence ID" value="GAA0152369.1"/>
    <property type="molecule type" value="Genomic_DNA"/>
</dbReference>
<organism evidence="2 3">
    <name type="scientific">Lithospermum erythrorhizon</name>
    <name type="common">Purple gromwell</name>
    <name type="synonym">Lithospermum officinale var. erythrorhizon</name>
    <dbReference type="NCBI Taxonomy" id="34254"/>
    <lineage>
        <taxon>Eukaryota</taxon>
        <taxon>Viridiplantae</taxon>
        <taxon>Streptophyta</taxon>
        <taxon>Embryophyta</taxon>
        <taxon>Tracheophyta</taxon>
        <taxon>Spermatophyta</taxon>
        <taxon>Magnoliopsida</taxon>
        <taxon>eudicotyledons</taxon>
        <taxon>Gunneridae</taxon>
        <taxon>Pentapetalae</taxon>
        <taxon>asterids</taxon>
        <taxon>lamiids</taxon>
        <taxon>Boraginales</taxon>
        <taxon>Boraginaceae</taxon>
        <taxon>Boraginoideae</taxon>
        <taxon>Lithospermeae</taxon>
        <taxon>Lithospermum</taxon>
    </lineage>
</organism>
<feature type="region of interest" description="Disordered" evidence="1">
    <location>
        <begin position="188"/>
        <end position="207"/>
    </location>
</feature>
<comment type="caution">
    <text evidence="2">The sequence shown here is derived from an EMBL/GenBank/DDBJ whole genome shotgun (WGS) entry which is preliminary data.</text>
</comment>